<feature type="transmembrane region" description="Helical" evidence="1">
    <location>
        <begin position="140"/>
        <end position="160"/>
    </location>
</feature>
<evidence type="ECO:0000313" key="2">
    <source>
        <dbReference type="EMBL" id="CCC52187.1"/>
    </source>
</evidence>
<keyword evidence="1" id="KW-0812">Transmembrane</keyword>
<reference evidence="2" key="1">
    <citation type="journal article" date="2012" name="Proc. Natl. Acad. Sci. U.S.A.">
        <title>Antigenic diversity is generated by distinct evolutionary mechanisms in African trypanosome species.</title>
        <authorList>
            <person name="Jackson A.P."/>
            <person name="Berry A."/>
            <person name="Aslett M."/>
            <person name="Allison H.C."/>
            <person name="Burton P."/>
            <person name="Vavrova-Anderson J."/>
            <person name="Brown R."/>
            <person name="Browne H."/>
            <person name="Corton N."/>
            <person name="Hauser H."/>
            <person name="Gamble J."/>
            <person name="Gilderthorp R."/>
            <person name="Marcello L."/>
            <person name="McQuillan J."/>
            <person name="Otto T.D."/>
            <person name="Quail M.A."/>
            <person name="Sanders M.J."/>
            <person name="van Tonder A."/>
            <person name="Ginger M.L."/>
            <person name="Field M.C."/>
            <person name="Barry J.D."/>
            <person name="Hertz-Fowler C."/>
            <person name="Berriman M."/>
        </authorList>
    </citation>
    <scope>NUCLEOTIDE SEQUENCE</scope>
    <source>
        <strain evidence="2">Y486</strain>
    </source>
</reference>
<dbReference type="AlphaFoldDB" id="G0U425"/>
<feature type="transmembrane region" description="Helical" evidence="1">
    <location>
        <begin position="166"/>
        <end position="191"/>
    </location>
</feature>
<organism evidence="2">
    <name type="scientific">Trypanosoma vivax (strain Y486)</name>
    <dbReference type="NCBI Taxonomy" id="1055687"/>
    <lineage>
        <taxon>Eukaryota</taxon>
        <taxon>Discoba</taxon>
        <taxon>Euglenozoa</taxon>
        <taxon>Kinetoplastea</taxon>
        <taxon>Metakinetoplastina</taxon>
        <taxon>Trypanosomatida</taxon>
        <taxon>Trypanosomatidae</taxon>
        <taxon>Trypanosoma</taxon>
        <taxon>Duttonella</taxon>
    </lineage>
</organism>
<sequence length="194" mass="22673">MSSRSNVFYVIEVPCSVFPCFYFCACARRIASTLVLARSSPSLPFYVPCFISLAWFIVITTTSLAHIPSLLQFLLSPLQLPLSMFIPLFSSHINIYFETPKLSTTQRRPRIYTSTLGIREEVKTQQQQQKKKKKEGKERCFYSGLLFYFIFLPPPTFPAFSFRPYLLFFLFPFPLLLSCVCVFFFLFLFFLSRF</sequence>
<protein>
    <submittedName>
        <fullName evidence="2">Uncharacterized protein</fullName>
    </submittedName>
</protein>
<dbReference type="EMBL" id="HE573026">
    <property type="protein sequence ID" value="CCC52187.1"/>
    <property type="molecule type" value="Genomic_DNA"/>
</dbReference>
<gene>
    <name evidence="2" type="ORF">TVY486_1012300</name>
</gene>
<accession>G0U425</accession>
<keyword evidence="1" id="KW-0472">Membrane</keyword>
<keyword evidence="1" id="KW-1133">Transmembrane helix</keyword>
<feature type="transmembrane region" description="Helical" evidence="1">
    <location>
        <begin position="45"/>
        <end position="66"/>
    </location>
</feature>
<proteinExistence type="predicted"/>
<dbReference type="VEuPathDB" id="TriTrypDB:TvY486_1012300"/>
<name>G0U425_TRYVY</name>
<evidence type="ECO:0000256" key="1">
    <source>
        <dbReference type="SAM" id="Phobius"/>
    </source>
</evidence>
<feature type="transmembrane region" description="Helical" evidence="1">
    <location>
        <begin position="78"/>
        <end position="97"/>
    </location>
</feature>